<accession>A0A2W1P593</accession>
<dbReference type="OrthoDB" id="384721at2"/>
<reference evidence="2" key="1">
    <citation type="submission" date="2018-06" db="EMBL/GenBank/DDBJ databases">
        <title>Paenibacillus xerothermodurans sp. nov. an extremely dry heat resistant spore forming bacterium isolated from the soil of Cape Canaveral, Florida.</title>
        <authorList>
            <person name="Seuylemezian A."/>
            <person name="Kaur N."/>
            <person name="Patil P."/>
            <person name="Patil P."/>
            <person name="Mayilraj S."/>
            <person name="Vaishampayan P."/>
        </authorList>
    </citation>
    <scope>NUCLEOTIDE SEQUENCE [LARGE SCALE GENOMIC DNA]</scope>
    <source>
        <strain evidence="2">ATCC 27380</strain>
    </source>
</reference>
<dbReference type="PANTHER" id="PTHR46211">
    <property type="entry name" value="GLYCEROPHOSPHORYL DIESTER PHOSPHODIESTERASE"/>
    <property type="match status" value="1"/>
</dbReference>
<sequence length="241" mass="26841">MSVRGVAHRGYPGKLPENTLSSFAVACKLNFSHLELDVHLSKDGVPVVIHDDTIDRTTNGRGRVKDYTAAELQRFVIAGNERIPTLEEALLLCKDRIRVNIELKQMGSLYPGLEEQVYQVIEQTAAVNDVIVSSFDHDAVIRMRALSSELALGLITFGGSPAFLSMAQEMNARYLSMHHGFIMDRYVDLCLQNDIQLIAWTVNQEEQMQEMLKYPSVLVCTDELEKWINTVAGTASAAAVN</sequence>
<dbReference type="EMBL" id="NHRJ02000001">
    <property type="protein sequence ID" value="PZE22822.1"/>
    <property type="molecule type" value="Genomic_DNA"/>
</dbReference>
<dbReference type="PANTHER" id="PTHR46211:SF14">
    <property type="entry name" value="GLYCEROPHOSPHODIESTER PHOSPHODIESTERASE"/>
    <property type="match status" value="1"/>
</dbReference>
<evidence type="ECO:0000313" key="3">
    <source>
        <dbReference type="Proteomes" id="UP000214746"/>
    </source>
</evidence>
<name>A0A2W1P593_PAEXE</name>
<dbReference type="Pfam" id="PF03009">
    <property type="entry name" value="GDPD"/>
    <property type="match status" value="1"/>
</dbReference>
<protein>
    <submittedName>
        <fullName evidence="2">Glycerophosphodiester phosphodiesterase</fullName>
    </submittedName>
</protein>
<gene>
    <name evidence="2" type="ORF">CBW46_003430</name>
</gene>
<dbReference type="AlphaFoldDB" id="A0A2W1P593"/>
<dbReference type="GO" id="GO:0008081">
    <property type="term" value="F:phosphoric diester hydrolase activity"/>
    <property type="evidence" value="ECO:0007669"/>
    <property type="project" value="InterPro"/>
</dbReference>
<feature type="domain" description="GP-PDE" evidence="1">
    <location>
        <begin position="3"/>
        <end position="231"/>
    </location>
</feature>
<comment type="caution">
    <text evidence="2">The sequence shown here is derived from an EMBL/GenBank/DDBJ whole genome shotgun (WGS) entry which is preliminary data.</text>
</comment>
<keyword evidence="3" id="KW-1185">Reference proteome</keyword>
<dbReference type="RefSeq" id="WP_089198590.1">
    <property type="nucleotide sequence ID" value="NZ_NHRJ02000001.1"/>
</dbReference>
<dbReference type="Gene3D" id="3.20.20.190">
    <property type="entry name" value="Phosphatidylinositol (PI) phosphodiesterase"/>
    <property type="match status" value="1"/>
</dbReference>
<dbReference type="InterPro" id="IPR017946">
    <property type="entry name" value="PLC-like_Pdiesterase_TIM-brl"/>
</dbReference>
<dbReference type="PROSITE" id="PS51704">
    <property type="entry name" value="GP_PDE"/>
    <property type="match status" value="1"/>
</dbReference>
<dbReference type="Proteomes" id="UP000214746">
    <property type="component" value="Unassembled WGS sequence"/>
</dbReference>
<dbReference type="GO" id="GO:0006629">
    <property type="term" value="P:lipid metabolic process"/>
    <property type="evidence" value="ECO:0007669"/>
    <property type="project" value="InterPro"/>
</dbReference>
<proteinExistence type="predicted"/>
<evidence type="ECO:0000313" key="2">
    <source>
        <dbReference type="EMBL" id="PZE22822.1"/>
    </source>
</evidence>
<dbReference type="SUPFAM" id="SSF51695">
    <property type="entry name" value="PLC-like phosphodiesterases"/>
    <property type="match status" value="1"/>
</dbReference>
<evidence type="ECO:0000259" key="1">
    <source>
        <dbReference type="PROSITE" id="PS51704"/>
    </source>
</evidence>
<dbReference type="InterPro" id="IPR030395">
    <property type="entry name" value="GP_PDE_dom"/>
</dbReference>
<organism evidence="2 3">
    <name type="scientific">Paenibacillus xerothermodurans</name>
    <dbReference type="NCBI Taxonomy" id="1977292"/>
    <lineage>
        <taxon>Bacteria</taxon>
        <taxon>Bacillati</taxon>
        <taxon>Bacillota</taxon>
        <taxon>Bacilli</taxon>
        <taxon>Bacillales</taxon>
        <taxon>Paenibacillaceae</taxon>
        <taxon>Paenibacillus</taxon>
    </lineage>
</organism>